<dbReference type="AlphaFoldDB" id="A0A154PEZ6"/>
<organism evidence="1 2">
    <name type="scientific">Dufourea novaeangliae</name>
    <name type="common">Sweat bee</name>
    <dbReference type="NCBI Taxonomy" id="178035"/>
    <lineage>
        <taxon>Eukaryota</taxon>
        <taxon>Metazoa</taxon>
        <taxon>Ecdysozoa</taxon>
        <taxon>Arthropoda</taxon>
        <taxon>Hexapoda</taxon>
        <taxon>Insecta</taxon>
        <taxon>Pterygota</taxon>
        <taxon>Neoptera</taxon>
        <taxon>Endopterygota</taxon>
        <taxon>Hymenoptera</taxon>
        <taxon>Apocrita</taxon>
        <taxon>Aculeata</taxon>
        <taxon>Apoidea</taxon>
        <taxon>Anthophila</taxon>
        <taxon>Halictidae</taxon>
        <taxon>Rophitinae</taxon>
        <taxon>Dufourea</taxon>
    </lineage>
</organism>
<sequence>MILLRLLTWSKILETVTSGGHQYRLVRTENFGGLCNPSYSDFDTLVGDVIVIKK</sequence>
<accession>A0A154PEZ6</accession>
<protein>
    <submittedName>
        <fullName evidence="1">Uncharacterized protein</fullName>
    </submittedName>
</protein>
<keyword evidence="2" id="KW-1185">Reference proteome</keyword>
<dbReference type="Proteomes" id="UP000076502">
    <property type="component" value="Unassembled WGS sequence"/>
</dbReference>
<name>A0A154PEZ6_DUFNO</name>
<evidence type="ECO:0000313" key="2">
    <source>
        <dbReference type="Proteomes" id="UP000076502"/>
    </source>
</evidence>
<gene>
    <name evidence="1" type="ORF">WN55_00446</name>
</gene>
<proteinExistence type="predicted"/>
<reference evidence="1 2" key="1">
    <citation type="submission" date="2015-07" db="EMBL/GenBank/DDBJ databases">
        <title>The genome of Dufourea novaeangliae.</title>
        <authorList>
            <person name="Pan H."/>
            <person name="Kapheim K."/>
        </authorList>
    </citation>
    <scope>NUCLEOTIDE SEQUENCE [LARGE SCALE GENOMIC DNA]</scope>
    <source>
        <strain evidence="1">0120121106</strain>
        <tissue evidence="1">Whole body</tissue>
    </source>
</reference>
<dbReference type="EMBL" id="KQ434878">
    <property type="protein sequence ID" value="KZC09800.1"/>
    <property type="molecule type" value="Genomic_DNA"/>
</dbReference>
<evidence type="ECO:0000313" key="1">
    <source>
        <dbReference type="EMBL" id="KZC09800.1"/>
    </source>
</evidence>